<dbReference type="EMBL" id="CP009515">
    <property type="protein sequence ID" value="AKB76264.1"/>
    <property type="molecule type" value="Genomic_DNA"/>
</dbReference>
<dbReference type="Pfam" id="PF13692">
    <property type="entry name" value="Glyco_trans_1_4"/>
    <property type="match status" value="1"/>
</dbReference>
<dbReference type="HOGENOM" id="CLU_1275324_0_0_2"/>
<dbReference type="KEGG" id="mls:MSLAZ_3003"/>
<accession>A0A0E3S588</accession>
<proteinExistence type="predicted"/>
<organism evidence="1 2">
    <name type="scientific">Methanosarcina lacustris Z-7289</name>
    <dbReference type="NCBI Taxonomy" id="1434111"/>
    <lineage>
        <taxon>Archaea</taxon>
        <taxon>Methanobacteriati</taxon>
        <taxon>Methanobacteriota</taxon>
        <taxon>Stenosarchaea group</taxon>
        <taxon>Methanomicrobia</taxon>
        <taxon>Methanosarcinales</taxon>
        <taxon>Methanosarcinaceae</taxon>
        <taxon>Methanosarcina</taxon>
    </lineage>
</organism>
<evidence type="ECO:0000313" key="1">
    <source>
        <dbReference type="EMBL" id="AKB76264.1"/>
    </source>
</evidence>
<dbReference type="Proteomes" id="UP000033072">
    <property type="component" value="Chromosome"/>
</dbReference>
<dbReference type="AlphaFoldDB" id="A0A0E3S588"/>
<reference evidence="1 2" key="1">
    <citation type="submission" date="2014-07" db="EMBL/GenBank/DDBJ databases">
        <title>Methanogenic archaea and the global carbon cycle.</title>
        <authorList>
            <person name="Henriksen J.R."/>
            <person name="Luke J."/>
            <person name="Reinhart S."/>
            <person name="Benedict M.N."/>
            <person name="Youngblut N.D."/>
            <person name="Metcalf M.E."/>
            <person name="Whitaker R.J."/>
            <person name="Metcalf W.W."/>
        </authorList>
    </citation>
    <scope>NUCLEOTIDE SEQUENCE [LARGE SCALE GENOMIC DNA]</scope>
    <source>
        <strain evidence="1 2">Z-7289</strain>
    </source>
</reference>
<dbReference type="PATRIC" id="fig|1434111.4.peg.3966"/>
<sequence>MQKNAVKKYILSKEINKFEIIPAYLPEEKGDMTNNDLKNSFVEPDKNYFNVLVMGNWLELYGLDIFIYAVKKLIDNGINLKANILIYIYSEPDLSYKMKIESLIESLNLRENVTFIPETDDTSSVYRVTDIFVRPTHTDGDAMSVREAISFGIPVIASDVCERPEGVVLFKNKDPADLAQKLQHVLDNFNFFKIHVSDSEPRAYGEKLVQIYSNLF</sequence>
<dbReference type="PANTHER" id="PTHR12526">
    <property type="entry name" value="GLYCOSYLTRANSFERASE"/>
    <property type="match status" value="1"/>
</dbReference>
<protein>
    <submittedName>
        <fullName evidence="1">Uncharacterized protein</fullName>
    </submittedName>
</protein>
<dbReference type="Gene3D" id="3.40.50.2000">
    <property type="entry name" value="Glycogen Phosphorylase B"/>
    <property type="match status" value="1"/>
</dbReference>
<gene>
    <name evidence="1" type="ORF">MSLAZ_3003</name>
</gene>
<keyword evidence="2" id="KW-1185">Reference proteome</keyword>
<name>A0A0E3S588_9EURY</name>
<dbReference type="SUPFAM" id="SSF53756">
    <property type="entry name" value="UDP-Glycosyltransferase/glycogen phosphorylase"/>
    <property type="match status" value="1"/>
</dbReference>
<evidence type="ECO:0000313" key="2">
    <source>
        <dbReference type="Proteomes" id="UP000033072"/>
    </source>
</evidence>
<dbReference type="STRING" id="1434111.MSLAZ_3003"/>